<feature type="compositionally biased region" description="Basic and acidic residues" evidence="1">
    <location>
        <begin position="1"/>
        <end position="26"/>
    </location>
</feature>
<protein>
    <submittedName>
        <fullName evidence="2">Uncharacterized protein</fullName>
    </submittedName>
</protein>
<dbReference type="Proteomes" id="UP001152300">
    <property type="component" value="Unassembled WGS sequence"/>
</dbReference>
<sequence>MSSLQEERSAGPKAHHYEPVQNDRHVNPNIDDIQSIQRTKRSTILDSSTFGDDDTHTVVLEDSPYPEVSEQQLKIMMRMSPQTQFVLGLPERYSLLLEHQ</sequence>
<gene>
    <name evidence="2" type="ORF">OCU04_011756</name>
</gene>
<comment type="caution">
    <text evidence="2">The sequence shown here is derived from an EMBL/GenBank/DDBJ whole genome shotgun (WGS) entry which is preliminary data.</text>
</comment>
<keyword evidence="3" id="KW-1185">Reference proteome</keyword>
<reference evidence="2" key="1">
    <citation type="submission" date="2022-11" db="EMBL/GenBank/DDBJ databases">
        <title>Genome Resource of Sclerotinia nivalis Strain SnTB1, a Plant Pathogen Isolated from American Ginseng.</title>
        <authorList>
            <person name="Fan S."/>
        </authorList>
    </citation>
    <scope>NUCLEOTIDE SEQUENCE</scope>
    <source>
        <strain evidence="2">SnTB1</strain>
    </source>
</reference>
<name>A0A9X0A9Z0_9HELO</name>
<organism evidence="2 3">
    <name type="scientific">Sclerotinia nivalis</name>
    <dbReference type="NCBI Taxonomy" id="352851"/>
    <lineage>
        <taxon>Eukaryota</taxon>
        <taxon>Fungi</taxon>
        <taxon>Dikarya</taxon>
        <taxon>Ascomycota</taxon>
        <taxon>Pezizomycotina</taxon>
        <taxon>Leotiomycetes</taxon>
        <taxon>Helotiales</taxon>
        <taxon>Sclerotiniaceae</taxon>
        <taxon>Sclerotinia</taxon>
    </lineage>
</organism>
<proteinExistence type="predicted"/>
<accession>A0A9X0A9Z0</accession>
<evidence type="ECO:0000256" key="1">
    <source>
        <dbReference type="SAM" id="MobiDB-lite"/>
    </source>
</evidence>
<evidence type="ECO:0000313" key="2">
    <source>
        <dbReference type="EMBL" id="KAJ8058767.1"/>
    </source>
</evidence>
<evidence type="ECO:0000313" key="3">
    <source>
        <dbReference type="Proteomes" id="UP001152300"/>
    </source>
</evidence>
<feature type="region of interest" description="Disordered" evidence="1">
    <location>
        <begin position="1"/>
        <end position="34"/>
    </location>
</feature>
<dbReference type="AlphaFoldDB" id="A0A9X0A9Z0"/>
<dbReference type="EMBL" id="JAPEIS010000015">
    <property type="protein sequence ID" value="KAJ8058767.1"/>
    <property type="molecule type" value="Genomic_DNA"/>
</dbReference>